<proteinExistence type="predicted"/>
<dbReference type="Gene3D" id="6.10.250.2250">
    <property type="match status" value="1"/>
</dbReference>
<feature type="domain" description="Cytochrome c" evidence="5">
    <location>
        <begin position="47"/>
        <end position="155"/>
    </location>
</feature>
<evidence type="ECO:0000256" key="2">
    <source>
        <dbReference type="ARBA" id="ARBA00022723"/>
    </source>
</evidence>
<dbReference type="Gene3D" id="1.10.760.10">
    <property type="entry name" value="Cytochrome c-like domain"/>
    <property type="match status" value="1"/>
</dbReference>
<evidence type="ECO:0000259" key="5">
    <source>
        <dbReference type="PROSITE" id="PS51007"/>
    </source>
</evidence>
<dbReference type="KEGG" id="sulg:FJR48_11310"/>
<dbReference type="GO" id="GO:0020037">
    <property type="term" value="F:heme binding"/>
    <property type="evidence" value="ECO:0007669"/>
    <property type="project" value="InterPro"/>
</dbReference>
<dbReference type="Pfam" id="PF02433">
    <property type="entry name" value="FixO"/>
    <property type="match status" value="1"/>
</dbReference>
<dbReference type="NCBIfam" id="NF011055">
    <property type="entry name" value="PRK14487.1"/>
    <property type="match status" value="1"/>
</dbReference>
<dbReference type="GO" id="GO:0009055">
    <property type="term" value="F:electron transfer activity"/>
    <property type="evidence" value="ECO:0007669"/>
    <property type="project" value="InterPro"/>
</dbReference>
<evidence type="ECO:0000313" key="7">
    <source>
        <dbReference type="Proteomes" id="UP000326944"/>
    </source>
</evidence>
<protein>
    <submittedName>
        <fullName evidence="6">Cytochrome-c oxidase, cbb3-type subunit II</fullName>
        <ecNumber evidence="6">1.9.3.1</ecNumber>
    </submittedName>
</protein>
<dbReference type="RefSeq" id="WP_152308232.1">
    <property type="nucleotide sequence ID" value="NZ_CP043617.1"/>
</dbReference>
<dbReference type="NCBIfam" id="TIGR00781">
    <property type="entry name" value="ccoO"/>
    <property type="match status" value="1"/>
</dbReference>
<keyword evidence="6" id="KW-0560">Oxidoreductase</keyword>
<sequence>MFHWLEKHPFFFSVGVFVTIAFAGLVEILPNFAQASQPLVGTKPYSTLELAGRHVYIKNSCNACHSQLIRPFKSETDRYGHYSLSGEYAYDRPFLWGSKRTGPDLMRVGNYRTTDWHENHMKDPAGVVPGSIMPAYRWMFTNEADIETAYAEQLTVAQFFSVPYNKPVPMKDGSTAVVKMGSSVADAHALALAEAKEIAADMKDQSVKDAVANGKIPEIVAIIAYMNSLK</sequence>
<dbReference type="AlphaFoldDB" id="A0A5P8P3L0"/>
<dbReference type="InterPro" id="IPR036909">
    <property type="entry name" value="Cyt_c-like_dom_sf"/>
</dbReference>
<evidence type="ECO:0000256" key="4">
    <source>
        <dbReference type="PROSITE-ProRule" id="PRU00433"/>
    </source>
</evidence>
<dbReference type="Proteomes" id="UP000326944">
    <property type="component" value="Chromosome"/>
</dbReference>
<keyword evidence="1 4" id="KW-0349">Heme</keyword>
<dbReference type="EC" id="1.9.3.1" evidence="6"/>
<dbReference type="GO" id="GO:0016491">
    <property type="term" value="F:oxidoreductase activity"/>
    <property type="evidence" value="ECO:0007669"/>
    <property type="project" value="UniProtKB-KW"/>
</dbReference>
<evidence type="ECO:0000313" key="6">
    <source>
        <dbReference type="EMBL" id="QFR50284.1"/>
    </source>
</evidence>
<accession>A0A5P8P3L0</accession>
<dbReference type="GO" id="GO:0046872">
    <property type="term" value="F:metal ion binding"/>
    <property type="evidence" value="ECO:0007669"/>
    <property type="project" value="UniProtKB-KW"/>
</dbReference>
<dbReference type="EMBL" id="CP043617">
    <property type="protein sequence ID" value="QFR50284.1"/>
    <property type="molecule type" value="Genomic_DNA"/>
</dbReference>
<dbReference type="InterPro" id="IPR009056">
    <property type="entry name" value="Cyt_c-like_dom"/>
</dbReference>
<dbReference type="InterPro" id="IPR003468">
    <property type="entry name" value="Cyt_c_oxidase_monohaem-su/FixO"/>
</dbReference>
<dbReference type="SUPFAM" id="SSF46626">
    <property type="entry name" value="Cytochrome c"/>
    <property type="match status" value="1"/>
</dbReference>
<keyword evidence="7" id="KW-1185">Reference proteome</keyword>
<keyword evidence="2 4" id="KW-0479">Metal-binding</keyword>
<keyword evidence="3 4" id="KW-0408">Iron</keyword>
<evidence type="ECO:0000256" key="1">
    <source>
        <dbReference type="ARBA" id="ARBA00022617"/>
    </source>
</evidence>
<dbReference type="OrthoDB" id="9805440at2"/>
<gene>
    <name evidence="6" type="primary">ccoO</name>
    <name evidence="6" type="ORF">FJR48_11310</name>
</gene>
<evidence type="ECO:0000256" key="3">
    <source>
        <dbReference type="ARBA" id="ARBA00023004"/>
    </source>
</evidence>
<name>A0A5P8P3L0_9BACT</name>
<reference evidence="6 7" key="1">
    <citation type="submission" date="2019-09" db="EMBL/GenBank/DDBJ databases">
        <title>Sulfurimonas gotlandica sp. nov., a chemoautotrophic and psychrotolerant epsilonproteobacterium isolated from a pelagic redoxcline, and an emended description of the genus Sulfurimonas.</title>
        <authorList>
            <person name="Wang S."/>
            <person name="Jiang L."/>
            <person name="Shao S."/>
        </authorList>
    </citation>
    <scope>NUCLEOTIDE SEQUENCE [LARGE SCALE GENOMIC DNA]</scope>
    <source>
        <strain evidence="6 7">GYSZ_1</strain>
    </source>
</reference>
<dbReference type="PROSITE" id="PS51007">
    <property type="entry name" value="CYTC"/>
    <property type="match status" value="1"/>
</dbReference>
<organism evidence="6 7">
    <name type="scientific">Sulfurimonas lithotrophica</name>
    <dbReference type="NCBI Taxonomy" id="2590022"/>
    <lineage>
        <taxon>Bacteria</taxon>
        <taxon>Pseudomonadati</taxon>
        <taxon>Campylobacterota</taxon>
        <taxon>Epsilonproteobacteria</taxon>
        <taxon>Campylobacterales</taxon>
        <taxon>Sulfurimonadaceae</taxon>
        <taxon>Sulfurimonas</taxon>
    </lineage>
</organism>